<feature type="domain" description="DUF6923" evidence="3">
    <location>
        <begin position="59"/>
        <end position="251"/>
    </location>
</feature>
<evidence type="ECO:0000256" key="1">
    <source>
        <dbReference type="SAM" id="SignalP"/>
    </source>
</evidence>
<dbReference type="EMBL" id="CP150951">
    <property type="protein sequence ID" value="WZC48674.1"/>
    <property type="molecule type" value="Genomic_DNA"/>
</dbReference>
<dbReference type="Pfam" id="PF17803">
    <property type="entry name" value="Cadherin_4"/>
    <property type="match status" value="1"/>
</dbReference>
<evidence type="ECO:0000313" key="5">
    <source>
        <dbReference type="Proteomes" id="UP001440612"/>
    </source>
</evidence>
<dbReference type="RefSeq" id="WP_341366788.1">
    <property type="nucleotide sequence ID" value="NZ_CP150951.2"/>
</dbReference>
<dbReference type="Gene3D" id="2.60.40.2810">
    <property type="match status" value="1"/>
</dbReference>
<proteinExistence type="predicted"/>
<evidence type="ECO:0000313" key="4">
    <source>
        <dbReference type="EMBL" id="WZC48674.1"/>
    </source>
</evidence>
<evidence type="ECO:0000259" key="3">
    <source>
        <dbReference type="Pfam" id="PF21959"/>
    </source>
</evidence>
<feature type="domain" description="RapA2 cadherin-like" evidence="2">
    <location>
        <begin position="257"/>
        <end position="321"/>
    </location>
</feature>
<organism evidence="4 5">
    <name type="scientific">Yoonia phaeophyticola</name>
    <dbReference type="NCBI Taxonomy" id="3137369"/>
    <lineage>
        <taxon>Bacteria</taxon>
        <taxon>Pseudomonadati</taxon>
        <taxon>Pseudomonadota</taxon>
        <taxon>Alphaproteobacteria</taxon>
        <taxon>Rhodobacterales</taxon>
        <taxon>Paracoccaceae</taxon>
        <taxon>Yoonia</taxon>
    </lineage>
</organism>
<gene>
    <name evidence="4" type="ORF">AABB29_17830</name>
</gene>
<dbReference type="Pfam" id="PF21959">
    <property type="entry name" value="DUF6923"/>
    <property type="match status" value="1"/>
</dbReference>
<protein>
    <submittedName>
        <fullName evidence="4">Ig-like domain-containing protein</fullName>
    </submittedName>
</protein>
<keyword evidence="5" id="KW-1185">Reference proteome</keyword>
<evidence type="ECO:0000259" key="2">
    <source>
        <dbReference type="Pfam" id="PF17803"/>
    </source>
</evidence>
<keyword evidence="1" id="KW-0732">Signal</keyword>
<name>A0ABZ2V3Z3_9RHOB</name>
<feature type="signal peptide" evidence="1">
    <location>
        <begin position="1"/>
        <end position="29"/>
    </location>
</feature>
<dbReference type="SUPFAM" id="SSF63825">
    <property type="entry name" value="YWTD domain"/>
    <property type="match status" value="1"/>
</dbReference>
<dbReference type="InterPro" id="IPR054215">
    <property type="entry name" value="DUF6923"/>
</dbReference>
<dbReference type="InterPro" id="IPR040853">
    <property type="entry name" value="RapA2_cadherin-like"/>
</dbReference>
<feature type="chain" id="PRO_5046056780" evidence="1">
    <location>
        <begin position="30"/>
        <end position="337"/>
    </location>
</feature>
<reference evidence="5" key="1">
    <citation type="submission" date="2024-04" db="EMBL/GenBank/DDBJ databases">
        <title>Phylogenomic analyses of a clade within the roseobacter group suggest taxonomic reassignments of species of the genera Aestuariivita, Citreicella, Loktanella, Nautella, Pelagibaca, Ruegeria, Thalassobius, Thiobacimonas and Tropicibacter, and the proposal o.</title>
        <authorList>
            <person name="Jeon C.O."/>
        </authorList>
    </citation>
    <scope>NUCLEOTIDE SEQUENCE [LARGE SCALE GENOMIC DNA]</scope>
    <source>
        <strain evidence="5">BS5-3</strain>
    </source>
</reference>
<dbReference type="Proteomes" id="UP001440612">
    <property type="component" value="Chromosome"/>
</dbReference>
<sequence>MRTAKLKATAVASSLVAAIVGVWSSPVSAQSTLPTFDCSGPGEIYQVQSGQLRIFDPLTSSYQNVGSNQGSYNATGYNILDDYAYGSQGSNIIRIGSDGSTEVAFSGIAFSYSGDVDNANNYWLRTNHTTYRRIDLATGVVTNVSFAGPNGGPADIAFLQFGGDDYLIGFSSSTMYRYNITDSTKENIPITGGLPGGGFGATWTDLNGRLFTFNNNTGEIWEIFDYDTGSPFAEFVAQADASGNNDGFSCPIAPFPNLPPLAFDDDYITPVNVDVVDNVITNNDNGVDNDPEGTTITVNTTPVTGPTNGTVVLNSDGSFTYTPNCLTSAPMGQFRPI</sequence>
<accession>A0ABZ2V3Z3</accession>